<evidence type="ECO:0000256" key="1">
    <source>
        <dbReference type="ARBA" id="ARBA00004370"/>
    </source>
</evidence>
<organism evidence="10">
    <name type="scientific">Freysuila caesalpiniae</name>
    <dbReference type="NCBI Taxonomy" id="2008487"/>
    <lineage>
        <taxon>Eukaryota</taxon>
        <taxon>Metazoa</taxon>
        <taxon>Ecdysozoa</taxon>
        <taxon>Arthropoda</taxon>
        <taxon>Hexapoda</taxon>
        <taxon>Insecta</taxon>
        <taxon>Pterygota</taxon>
        <taxon>Neoptera</taxon>
        <taxon>Paraneoptera</taxon>
        <taxon>Hemiptera</taxon>
        <taxon>Sternorrhyncha</taxon>
        <taxon>Psylloidea</taxon>
        <taxon>Psyllidae</taxon>
        <taxon>Aphalaroidinae</taxon>
        <taxon>Freysuila</taxon>
    </lineage>
</organism>
<protein>
    <recommendedName>
        <fullName evidence="3 9">NADH-ubiquinone oxidoreductase chain 3</fullName>
        <ecNumber evidence="9">7.1.1.2</ecNumber>
    </recommendedName>
</protein>
<keyword evidence="7 9" id="KW-0472">Membrane</keyword>
<dbReference type="PANTHER" id="PTHR11058:SF9">
    <property type="entry name" value="NADH-UBIQUINONE OXIDOREDUCTASE CHAIN 3"/>
    <property type="match status" value="1"/>
</dbReference>
<sequence length="116" mass="13811">MFTMMMFMTIVTTLMLTMIMIIPLVNMHKQLKREKMSPFECGFDPFSKPRVAFSIQFFSISLMFLIFDIEMTLIMPIPLLKFKINNITWMFSSFLLIMILIMGLMLEWKEGSMNWL</sequence>
<dbReference type="GO" id="GO:0030964">
    <property type="term" value="C:NADH dehydrogenase complex"/>
    <property type="evidence" value="ECO:0007669"/>
    <property type="project" value="TreeGrafter"/>
</dbReference>
<geneLocation type="mitochondrion" evidence="10"/>
<keyword evidence="9" id="KW-0249">Electron transport</keyword>
<keyword evidence="6 9" id="KW-1133">Transmembrane helix</keyword>
<dbReference type="Pfam" id="PF00507">
    <property type="entry name" value="Oxidored_q4"/>
    <property type="match status" value="1"/>
</dbReference>
<keyword evidence="9" id="KW-1278">Translocase</keyword>
<comment type="subcellular location">
    <subcellularLocation>
        <location evidence="1">Membrane</location>
    </subcellularLocation>
    <subcellularLocation>
        <location evidence="9">Mitochondrion membrane</location>
        <topology evidence="9">Multi-pass membrane protein</topology>
    </subcellularLocation>
</comment>
<keyword evidence="9" id="KW-0520">NAD</keyword>
<evidence type="ECO:0000256" key="9">
    <source>
        <dbReference type="RuleBase" id="RU003640"/>
    </source>
</evidence>
<keyword evidence="5 9" id="KW-0812">Transmembrane</keyword>
<evidence type="ECO:0000256" key="7">
    <source>
        <dbReference type="ARBA" id="ARBA00023136"/>
    </source>
</evidence>
<evidence type="ECO:0000256" key="4">
    <source>
        <dbReference type="ARBA" id="ARBA00022448"/>
    </source>
</evidence>
<evidence type="ECO:0000256" key="3">
    <source>
        <dbReference type="ARBA" id="ARBA00021007"/>
    </source>
</evidence>
<proteinExistence type="inferred from homology"/>
<keyword evidence="9 10" id="KW-0496">Mitochondrion</keyword>
<dbReference type="EMBL" id="MG989225">
    <property type="protein sequence ID" value="AWU48915.1"/>
    <property type="molecule type" value="Genomic_DNA"/>
</dbReference>
<dbReference type="AlphaFoldDB" id="A0A344A2C4"/>
<accession>A0A344A2C4</accession>
<comment type="function">
    <text evidence="9">Core subunit of the mitochondrial membrane respiratory chain NADH dehydrogenase (Complex I) which catalyzes electron transfer from NADH through the respiratory chain, using ubiquinone as an electron acceptor. Essential for the catalytic activity of complex I.</text>
</comment>
<dbReference type="InterPro" id="IPR000440">
    <property type="entry name" value="NADH_UbQ/plastoQ_OxRdtase_su3"/>
</dbReference>
<evidence type="ECO:0000256" key="2">
    <source>
        <dbReference type="ARBA" id="ARBA00008472"/>
    </source>
</evidence>
<reference evidence="10" key="1">
    <citation type="submission" date="2018-02" db="EMBL/GenBank/DDBJ databases">
        <title>Resolving the psyllid tree of life: Phylogenomic analysis of the superfamily Psylloidea (Hemiptera).</title>
        <authorList>
            <person name="Percy D.M."/>
            <person name="Sveinsson S."/>
            <person name="Lemmon A.R."/>
            <person name="Lemmon E.M."/>
            <person name="Ouvrard D."/>
            <person name="Burckhardt D."/>
        </authorList>
    </citation>
    <scope>NUCLEOTIDE SEQUENCE</scope>
    <source>
        <strain evidence="10">DP2.idba.160_circ</strain>
    </source>
</reference>
<dbReference type="EC" id="7.1.1.2" evidence="9"/>
<evidence type="ECO:0000256" key="5">
    <source>
        <dbReference type="ARBA" id="ARBA00022692"/>
    </source>
</evidence>
<dbReference type="InterPro" id="IPR038430">
    <property type="entry name" value="NDAH_ubi_oxred_su3_sf"/>
</dbReference>
<feature type="transmembrane region" description="Helical" evidence="9">
    <location>
        <begin position="87"/>
        <end position="106"/>
    </location>
</feature>
<dbReference type="GO" id="GO:0008137">
    <property type="term" value="F:NADH dehydrogenase (ubiquinone) activity"/>
    <property type="evidence" value="ECO:0007669"/>
    <property type="project" value="UniProtKB-UniRule"/>
</dbReference>
<evidence type="ECO:0000256" key="8">
    <source>
        <dbReference type="ARBA" id="ARBA00049551"/>
    </source>
</evidence>
<keyword evidence="9" id="KW-0830">Ubiquinone</keyword>
<keyword evidence="9" id="KW-0679">Respiratory chain</keyword>
<feature type="transmembrane region" description="Helical" evidence="9">
    <location>
        <begin position="51"/>
        <end position="75"/>
    </location>
</feature>
<keyword evidence="4 9" id="KW-0813">Transport</keyword>
<comment type="catalytic activity">
    <reaction evidence="8 9">
        <text>a ubiquinone + NADH + 5 H(+)(in) = a ubiquinol + NAD(+) + 4 H(+)(out)</text>
        <dbReference type="Rhea" id="RHEA:29091"/>
        <dbReference type="Rhea" id="RHEA-COMP:9565"/>
        <dbReference type="Rhea" id="RHEA-COMP:9566"/>
        <dbReference type="ChEBI" id="CHEBI:15378"/>
        <dbReference type="ChEBI" id="CHEBI:16389"/>
        <dbReference type="ChEBI" id="CHEBI:17976"/>
        <dbReference type="ChEBI" id="CHEBI:57540"/>
        <dbReference type="ChEBI" id="CHEBI:57945"/>
        <dbReference type="EC" id="7.1.1.2"/>
    </reaction>
</comment>
<evidence type="ECO:0000313" key="10">
    <source>
        <dbReference type="EMBL" id="AWU48915.1"/>
    </source>
</evidence>
<name>A0A344A2C4_9HEMI</name>
<evidence type="ECO:0000256" key="6">
    <source>
        <dbReference type="ARBA" id="ARBA00022989"/>
    </source>
</evidence>
<dbReference type="Gene3D" id="1.20.58.1610">
    <property type="entry name" value="NADH:ubiquinone/plastoquinone oxidoreductase, chain 3"/>
    <property type="match status" value="1"/>
</dbReference>
<dbReference type="PANTHER" id="PTHR11058">
    <property type="entry name" value="NADH-UBIQUINONE OXIDOREDUCTASE CHAIN 3"/>
    <property type="match status" value="1"/>
</dbReference>
<gene>
    <name evidence="10" type="primary">nad3</name>
</gene>
<dbReference type="GO" id="GO:0031966">
    <property type="term" value="C:mitochondrial membrane"/>
    <property type="evidence" value="ECO:0007669"/>
    <property type="project" value="UniProtKB-SubCell"/>
</dbReference>
<comment type="similarity">
    <text evidence="2 9">Belongs to the complex I subunit 3 family.</text>
</comment>